<keyword evidence="3" id="KW-1185">Reference proteome</keyword>
<proteinExistence type="predicted"/>
<name>A0ABR4Q1Y9_9CEST</name>
<evidence type="ECO:0000256" key="1">
    <source>
        <dbReference type="SAM" id="MobiDB-lite"/>
    </source>
</evidence>
<reference evidence="2 3" key="1">
    <citation type="journal article" date="2022" name="Front. Cell. Infect. Microbiol.">
        <title>The Genomes of Two Strains of Taenia crassiceps the Animal Model for the Study of Human Cysticercosis.</title>
        <authorList>
            <person name="Bobes R.J."/>
            <person name="Estrada K."/>
            <person name="Rios-Valencia D.G."/>
            <person name="Calderon-Gallegos A."/>
            <person name="de la Torre P."/>
            <person name="Carrero J.C."/>
            <person name="Sanchez-Flores A."/>
            <person name="Laclette J.P."/>
        </authorList>
    </citation>
    <scope>NUCLEOTIDE SEQUENCE [LARGE SCALE GENOMIC DNA]</scope>
    <source>
        <strain evidence="2">WFUcys</strain>
    </source>
</reference>
<sequence>MSVGNANWRELLCISDDIDNAEAVEEAERTEIFDTHQSAWMDDSHSLCRLTAVAGGASFFMLVYTRLHLLATYPTLRLPSIRHSRIRFVWRVKQDFPPSPVTPPKIVPFAFNSSLSLSSSPSSFFPSSCSSSSSSTAAAAAAAAAAAVAVAANADVVGAGDDYAGEEEEGEEGRRKLTHLVLLCVIITRLLSRSYSPSLGYTLHSTPLHPPHMRTAQPTQLNLLQRKTQFPLPPPSPPSPRREEE</sequence>
<evidence type="ECO:0000313" key="2">
    <source>
        <dbReference type="EMBL" id="KAL5103680.1"/>
    </source>
</evidence>
<organism evidence="2 3">
    <name type="scientific">Taenia crassiceps</name>
    <dbReference type="NCBI Taxonomy" id="6207"/>
    <lineage>
        <taxon>Eukaryota</taxon>
        <taxon>Metazoa</taxon>
        <taxon>Spiralia</taxon>
        <taxon>Lophotrochozoa</taxon>
        <taxon>Platyhelminthes</taxon>
        <taxon>Cestoda</taxon>
        <taxon>Eucestoda</taxon>
        <taxon>Cyclophyllidea</taxon>
        <taxon>Taeniidae</taxon>
        <taxon>Taenia</taxon>
    </lineage>
</organism>
<gene>
    <name evidence="2" type="ORF">TcWFU_003702</name>
</gene>
<dbReference type="EMBL" id="JAKROA010000016">
    <property type="protein sequence ID" value="KAL5103680.1"/>
    <property type="molecule type" value="Genomic_DNA"/>
</dbReference>
<protein>
    <submittedName>
        <fullName evidence="2">Uncharacterized protein</fullName>
    </submittedName>
</protein>
<accession>A0ABR4Q1Y9</accession>
<dbReference type="Proteomes" id="UP001651158">
    <property type="component" value="Unassembled WGS sequence"/>
</dbReference>
<evidence type="ECO:0000313" key="3">
    <source>
        <dbReference type="Proteomes" id="UP001651158"/>
    </source>
</evidence>
<comment type="caution">
    <text evidence="2">The sequence shown here is derived from an EMBL/GenBank/DDBJ whole genome shotgun (WGS) entry which is preliminary data.</text>
</comment>
<feature type="region of interest" description="Disordered" evidence="1">
    <location>
        <begin position="226"/>
        <end position="245"/>
    </location>
</feature>